<dbReference type="EMBL" id="JBHMCR010000002">
    <property type="protein sequence ID" value="MFB9519142.1"/>
    <property type="molecule type" value="Genomic_DNA"/>
</dbReference>
<sequence>MRRPVTLLSLLFAGPALLGFAPAPHAVTAPPAATEVRVLTYNICGASCPDSQGYDNRRRLDVVVDEAVGARWKADQVHLQELCRGQYDELVNRLGPHGFTGHFTTTEGNRASCENKDYGVGVLVRGTVRDTRVLDLTQGGEKEKIKVPCVRSVLRGHDNWACSVHLYWNEKEIREGEARRLGRQARAWQHQGTPVVLAGDFNASPLAREMGEFYTPEAGGGHGRFVEGDERDKRYFDRRACDPAQHTRCRSGEPTFQRKKIDYVFFSDGDFRNVKADVRKQDREVSDHRLLSATATWTKPGS</sequence>
<evidence type="ECO:0000313" key="3">
    <source>
        <dbReference type="EMBL" id="MFB9519142.1"/>
    </source>
</evidence>
<dbReference type="Pfam" id="PF03372">
    <property type="entry name" value="Exo_endo_phos"/>
    <property type="match status" value="1"/>
</dbReference>
<protein>
    <submittedName>
        <fullName evidence="3">Endonuclease/exonuclease/phosphatase family protein</fullName>
    </submittedName>
</protein>
<dbReference type="InterPro" id="IPR036691">
    <property type="entry name" value="Endo/exonu/phosph_ase_sf"/>
</dbReference>
<comment type="caution">
    <text evidence="3">The sequence shown here is derived from an EMBL/GenBank/DDBJ whole genome shotgun (WGS) entry which is preliminary data.</text>
</comment>
<dbReference type="Gene3D" id="3.60.10.10">
    <property type="entry name" value="Endonuclease/exonuclease/phosphatase"/>
    <property type="match status" value="1"/>
</dbReference>
<evidence type="ECO:0000259" key="2">
    <source>
        <dbReference type="Pfam" id="PF03372"/>
    </source>
</evidence>
<feature type="signal peptide" evidence="1">
    <location>
        <begin position="1"/>
        <end position="26"/>
    </location>
</feature>
<reference evidence="3 4" key="1">
    <citation type="submission" date="2024-09" db="EMBL/GenBank/DDBJ databases">
        <authorList>
            <person name="Sun Q."/>
            <person name="Mori K."/>
        </authorList>
    </citation>
    <scope>NUCLEOTIDE SEQUENCE [LARGE SCALE GENOMIC DNA]</scope>
    <source>
        <strain evidence="3 4">JCM 4362</strain>
    </source>
</reference>
<organism evidence="3 4">
    <name type="scientific">Streptomyces cremeus</name>
    <dbReference type="NCBI Taxonomy" id="66881"/>
    <lineage>
        <taxon>Bacteria</taxon>
        <taxon>Bacillati</taxon>
        <taxon>Actinomycetota</taxon>
        <taxon>Actinomycetes</taxon>
        <taxon>Kitasatosporales</taxon>
        <taxon>Streptomycetaceae</taxon>
        <taxon>Streptomyces</taxon>
    </lineage>
</organism>
<keyword evidence="3" id="KW-0255">Endonuclease</keyword>
<feature type="domain" description="Endonuclease/exonuclease/phosphatase" evidence="2">
    <location>
        <begin position="39"/>
        <end position="288"/>
    </location>
</feature>
<dbReference type="InterPro" id="IPR005135">
    <property type="entry name" value="Endo/exonuclease/phosphatase"/>
</dbReference>
<dbReference type="RefSeq" id="WP_345218016.1">
    <property type="nucleotide sequence ID" value="NZ_BAAAXE010000001.1"/>
</dbReference>
<proteinExistence type="predicted"/>
<feature type="chain" id="PRO_5046358377" evidence="1">
    <location>
        <begin position="27"/>
        <end position="302"/>
    </location>
</feature>
<evidence type="ECO:0000313" key="4">
    <source>
        <dbReference type="Proteomes" id="UP001589718"/>
    </source>
</evidence>
<accession>A0ABV5P7G5</accession>
<name>A0ABV5P7G5_STRCM</name>
<gene>
    <name evidence="3" type="ORF">ACFFTU_04145</name>
</gene>
<keyword evidence="3" id="KW-0540">Nuclease</keyword>
<evidence type="ECO:0000256" key="1">
    <source>
        <dbReference type="SAM" id="SignalP"/>
    </source>
</evidence>
<dbReference type="GO" id="GO:0004519">
    <property type="term" value="F:endonuclease activity"/>
    <property type="evidence" value="ECO:0007669"/>
    <property type="project" value="UniProtKB-KW"/>
</dbReference>
<dbReference type="SUPFAM" id="SSF56219">
    <property type="entry name" value="DNase I-like"/>
    <property type="match status" value="1"/>
</dbReference>
<keyword evidence="1" id="KW-0732">Signal</keyword>
<keyword evidence="3" id="KW-0378">Hydrolase</keyword>
<keyword evidence="4" id="KW-1185">Reference proteome</keyword>
<dbReference type="Proteomes" id="UP001589718">
    <property type="component" value="Unassembled WGS sequence"/>
</dbReference>